<dbReference type="InterPro" id="IPR054427">
    <property type="entry name" value="S1CSD-TOTE-2"/>
</dbReference>
<dbReference type="Pfam" id="PF22707">
    <property type="entry name" value="S1CSD-TOTE-2"/>
    <property type="match status" value="1"/>
</dbReference>
<dbReference type="RefSeq" id="WP_283768762.1">
    <property type="nucleotide sequence ID" value="NZ_JAQOSO010000104.1"/>
</dbReference>
<name>A0ABT7BCI5_9CYAN</name>
<evidence type="ECO:0000259" key="1">
    <source>
        <dbReference type="Pfam" id="PF22707"/>
    </source>
</evidence>
<dbReference type="EMBL" id="JAQOSO010000104">
    <property type="protein sequence ID" value="MDJ1176482.1"/>
    <property type="molecule type" value="Genomic_DNA"/>
</dbReference>
<organism evidence="2 3">
    <name type="scientific">Roseofilum capinflatum BLCC-M114</name>
    <dbReference type="NCBI Taxonomy" id="3022440"/>
    <lineage>
        <taxon>Bacteria</taxon>
        <taxon>Bacillati</taxon>
        <taxon>Cyanobacteriota</taxon>
        <taxon>Cyanophyceae</taxon>
        <taxon>Desertifilales</taxon>
        <taxon>Desertifilaceae</taxon>
        <taxon>Roseofilum</taxon>
        <taxon>Roseofilum capinflatum</taxon>
    </lineage>
</organism>
<comment type="caution">
    <text evidence="2">The sequence shown here is derived from an EMBL/GenBank/DDBJ whole genome shotgun (WGS) entry which is preliminary data.</text>
</comment>
<accession>A0ABT7BCI5</accession>
<protein>
    <recommendedName>
        <fullName evidence="1">TOTE conflict systems S1/CSD-like domain-containing protein</fullName>
    </recommendedName>
</protein>
<keyword evidence="3" id="KW-1185">Reference proteome</keyword>
<sequence>MRLDREITDLRKSGRLDEAYRRGKELLNEYPEDTYIRNSFGWVLYEKLKKIVEEAAKNKSTPKNIFADQLKGILGEYYKLKLDRPDLLFSLLLSQTLRFPEELKFLPKFMIWAGIDSFRPEDLKISTNAEGKIFESLLEKTARKVGKVSGELTREDYSDIHEIQYFAVDFITYALESKSVQKPEWLIYHKALLLKNLGKLDEARNLLISLVQQKRGDFWAWHKLAKVIEASDSTLALALCAKACLTCKDPNFGVSVFEDLSRLAASENERKLAKWSAEQAFTIRRNNGWKIPQPLHKLINASWYSETESLLDPQQKLLSLAADAERGIWANHPKYNANYIGTFFTKNKKRMVKFGLFFHGEPKEIFSPERGLLNNLSLSFGDPVTVIIDESRDHPTVVVVEKRESGHTFDSLPCRTGQFQLKKGGFGFLDDIYVPHDLANQLQDGQMFNLVFVKKLDKKKNRWGLTAIAAIDELS</sequence>
<evidence type="ECO:0000313" key="3">
    <source>
        <dbReference type="Proteomes" id="UP001235849"/>
    </source>
</evidence>
<dbReference type="Proteomes" id="UP001235849">
    <property type="component" value="Unassembled WGS sequence"/>
</dbReference>
<reference evidence="2 3" key="1">
    <citation type="submission" date="2023-01" db="EMBL/GenBank/DDBJ databases">
        <title>Novel diversity within Roseofilum (Cyanobacteria; Desertifilaceae) from marine benthic mats with descriptions of four novel species.</title>
        <authorList>
            <person name="Wang Y."/>
            <person name="Berthold D.E."/>
            <person name="Hu J."/>
            <person name="Lefler F.W."/>
            <person name="Laughinghouse H.D. IV."/>
        </authorList>
    </citation>
    <scope>NUCLEOTIDE SEQUENCE [LARGE SCALE GENOMIC DNA]</scope>
    <source>
        <strain evidence="2 3">BLCC-M114</strain>
    </source>
</reference>
<proteinExistence type="predicted"/>
<evidence type="ECO:0000313" key="2">
    <source>
        <dbReference type="EMBL" id="MDJ1176482.1"/>
    </source>
</evidence>
<gene>
    <name evidence="2" type="ORF">PMG25_20565</name>
</gene>
<feature type="domain" description="TOTE conflict systems S1/CSD-like" evidence="1">
    <location>
        <begin position="416"/>
        <end position="469"/>
    </location>
</feature>
<dbReference type="InterPro" id="IPR054283">
    <property type="entry name" value="DUF7017"/>
</dbReference>
<dbReference type="Pfam" id="PF22860">
    <property type="entry name" value="DUF7017"/>
    <property type="match status" value="1"/>
</dbReference>